<keyword evidence="1" id="KW-0812">Transmembrane</keyword>
<comment type="caution">
    <text evidence="2">The sequence shown here is derived from an EMBL/GenBank/DDBJ whole genome shotgun (WGS) entry which is preliminary data.</text>
</comment>
<organism evidence="2">
    <name type="scientific">marine sediment metagenome</name>
    <dbReference type="NCBI Taxonomy" id="412755"/>
    <lineage>
        <taxon>unclassified sequences</taxon>
        <taxon>metagenomes</taxon>
        <taxon>ecological metagenomes</taxon>
    </lineage>
</organism>
<keyword evidence="1" id="KW-1133">Transmembrane helix</keyword>
<proteinExistence type="predicted"/>
<accession>X1F521</accession>
<dbReference type="PANTHER" id="PTHR32024:SF2">
    <property type="entry name" value="TRK SYSTEM POTASSIUM UPTAKE PROTEIN TRKG-RELATED"/>
    <property type="match status" value="1"/>
</dbReference>
<dbReference type="AlphaFoldDB" id="X1F521"/>
<evidence type="ECO:0000313" key="2">
    <source>
        <dbReference type="EMBL" id="GAH15898.1"/>
    </source>
</evidence>
<reference evidence="2" key="1">
    <citation type="journal article" date="2014" name="Front. Microbiol.">
        <title>High frequency of phylogenetically diverse reductive dehalogenase-homologous genes in deep subseafloor sedimentary metagenomes.</title>
        <authorList>
            <person name="Kawai M."/>
            <person name="Futagami T."/>
            <person name="Toyoda A."/>
            <person name="Takaki Y."/>
            <person name="Nishi S."/>
            <person name="Hori S."/>
            <person name="Arai W."/>
            <person name="Tsubouchi T."/>
            <person name="Morono Y."/>
            <person name="Uchiyama I."/>
            <person name="Ito T."/>
            <person name="Fujiyama A."/>
            <person name="Inagaki F."/>
            <person name="Takami H."/>
        </authorList>
    </citation>
    <scope>NUCLEOTIDE SEQUENCE</scope>
    <source>
        <strain evidence="2">Expedition CK06-06</strain>
    </source>
</reference>
<dbReference type="PANTHER" id="PTHR32024">
    <property type="entry name" value="TRK SYSTEM POTASSIUM UPTAKE PROTEIN TRKG-RELATED"/>
    <property type="match status" value="1"/>
</dbReference>
<name>X1F521_9ZZZZ</name>
<keyword evidence="1" id="KW-0472">Membrane</keyword>
<feature type="non-terminal residue" evidence="2">
    <location>
        <position position="1"/>
    </location>
</feature>
<sequence length="61" mass="6663">SFSAIAASIGNIGPGFGLVGPAGNYAQIPFLGKWLLIWCMLLGRLEIFTVIILVVPEFWRK</sequence>
<protein>
    <recommendedName>
        <fullName evidence="3">Cation transporter</fullName>
    </recommendedName>
</protein>
<evidence type="ECO:0008006" key="3">
    <source>
        <dbReference type="Google" id="ProtNLM"/>
    </source>
</evidence>
<dbReference type="EMBL" id="BART01030269">
    <property type="protein sequence ID" value="GAH15898.1"/>
    <property type="molecule type" value="Genomic_DNA"/>
</dbReference>
<feature type="transmembrane region" description="Helical" evidence="1">
    <location>
        <begin position="35"/>
        <end position="55"/>
    </location>
</feature>
<evidence type="ECO:0000256" key="1">
    <source>
        <dbReference type="SAM" id="Phobius"/>
    </source>
</evidence>
<gene>
    <name evidence="2" type="ORF">S01H4_52900</name>
</gene>